<reference evidence="1 2" key="1">
    <citation type="submission" date="2020-06" db="EMBL/GenBank/DDBJ databases">
        <title>Characterization of Pseudomonas phiPsa374-like phages.</title>
        <authorList>
            <person name="Warring S."/>
            <person name="Malone L.M."/>
            <person name="Easingwood R.A."/>
            <person name="Rigano L."/>
            <person name="Frampton R.A."/>
            <person name="Lopez Acedo E."/>
            <person name="Templeton M.D."/>
            <person name="Kleffmann T."/>
            <person name="Bostina M."/>
            <person name="Fineran P.C."/>
        </authorList>
    </citation>
    <scope>NUCLEOTIDE SEQUENCE [LARGE SCALE GENOMIC DNA]</scope>
</reference>
<name>A0A7G9V3F2_9CAUD</name>
<organism evidence="1 2">
    <name type="scientific">Pseudomonas phage phiPsa397</name>
    <dbReference type="NCBI Taxonomy" id="1460367"/>
    <lineage>
        <taxon>Viruses</taxon>
        <taxon>Duplodnaviria</taxon>
        <taxon>Heunggongvirae</taxon>
        <taxon>Uroviricota</taxon>
        <taxon>Caudoviricetes</taxon>
        <taxon>Vandenendeviridae</taxon>
        <taxon>Gorskivirinae</taxon>
        <taxon>Otagovirus</taxon>
        <taxon>Otagovirus psa397</taxon>
    </lineage>
</organism>
<evidence type="ECO:0000313" key="2">
    <source>
        <dbReference type="Proteomes" id="UP000516216"/>
    </source>
</evidence>
<evidence type="ECO:0000313" key="1">
    <source>
        <dbReference type="EMBL" id="QNO00808.1"/>
    </source>
</evidence>
<protein>
    <recommendedName>
        <fullName evidence="3">HNH endonuclease</fullName>
    </recommendedName>
</protein>
<gene>
    <name evidence="1" type="ORF">phiPsa397_098</name>
</gene>
<dbReference type="EMBL" id="MT670422">
    <property type="protein sequence ID" value="QNO00808.1"/>
    <property type="molecule type" value="Genomic_DNA"/>
</dbReference>
<dbReference type="Proteomes" id="UP000516216">
    <property type="component" value="Segment"/>
</dbReference>
<proteinExistence type="predicted"/>
<keyword evidence="2" id="KW-1185">Reference proteome</keyword>
<accession>A0A7G9V3F2</accession>
<sequence length="119" mass="14341">MKDLDMTYVDTWNTRTEMLDGETYGDYLKSEHWASVKAKAQKRPNYQKCERCESRKVDLHHTSYKHIRTPQELRVIIALCREHHSEVHELAKEERISVRLASNRVRLKYQPDWTKENRV</sequence>
<evidence type="ECO:0008006" key="3">
    <source>
        <dbReference type="Google" id="ProtNLM"/>
    </source>
</evidence>